<dbReference type="EMBL" id="FOJI01000009">
    <property type="protein sequence ID" value="SEW31435.1"/>
    <property type="molecule type" value="Genomic_DNA"/>
</dbReference>
<gene>
    <name evidence="1" type="ORF">SAMN05421659_109148</name>
</gene>
<dbReference type="OrthoDB" id="2087548at2"/>
<reference evidence="1 2" key="1">
    <citation type="submission" date="2016-10" db="EMBL/GenBank/DDBJ databases">
        <authorList>
            <person name="de Groot N.N."/>
        </authorList>
    </citation>
    <scope>NUCLEOTIDE SEQUENCE [LARGE SCALE GENOMIC DNA]</scope>
    <source>
        <strain evidence="1 2">DSM 9179</strain>
    </source>
</reference>
<dbReference type="InterPro" id="IPR029048">
    <property type="entry name" value="HSP70_C_sf"/>
</dbReference>
<dbReference type="Proteomes" id="UP000199701">
    <property type="component" value="Unassembled WGS sequence"/>
</dbReference>
<evidence type="ECO:0000313" key="2">
    <source>
        <dbReference type="Proteomes" id="UP000199701"/>
    </source>
</evidence>
<name>A0A1I0QVJ4_9FIRM</name>
<dbReference type="STRING" id="99656.SAMN05421659_109148"/>
<proteinExistence type="predicted"/>
<sequence>MGKIDNLENYIKQCDTCIEMCQRENTTTYSKELQENIISIYAGELPNIRDGLDNYSMTHMYDNSPVDYIGDIKKIKAKLINYRDDIELKEQKEIREFEVLKLKQSSFNINNQNTSTNTLSTTINITIDMVQETIQSFPDDVLSAEDKEELEDKLAGIEAMVNKNDKDKIKQKIGNVLKFALEKGTDVAIAILPYLGKAAGIALFQ</sequence>
<accession>A0A1I0QVJ4</accession>
<protein>
    <submittedName>
        <fullName evidence="1">Uncharacterized protein</fullName>
    </submittedName>
</protein>
<dbReference type="RefSeq" id="WP_092454520.1">
    <property type="nucleotide sequence ID" value="NZ_FOJI01000009.1"/>
</dbReference>
<evidence type="ECO:0000313" key="1">
    <source>
        <dbReference type="EMBL" id="SEW31435.1"/>
    </source>
</evidence>
<dbReference type="AlphaFoldDB" id="A0A1I0QVJ4"/>
<dbReference type="SUPFAM" id="SSF100934">
    <property type="entry name" value="Heat shock protein 70kD (HSP70), C-terminal subdomain"/>
    <property type="match status" value="1"/>
</dbReference>
<organism evidence="1 2">
    <name type="scientific">[Clostridium] fimetarium</name>
    <dbReference type="NCBI Taxonomy" id="99656"/>
    <lineage>
        <taxon>Bacteria</taxon>
        <taxon>Bacillati</taxon>
        <taxon>Bacillota</taxon>
        <taxon>Clostridia</taxon>
        <taxon>Lachnospirales</taxon>
        <taxon>Lachnospiraceae</taxon>
    </lineage>
</organism>
<keyword evidence="2" id="KW-1185">Reference proteome</keyword>